<evidence type="ECO:0008006" key="3">
    <source>
        <dbReference type="Google" id="ProtNLM"/>
    </source>
</evidence>
<dbReference type="Proteomes" id="UP000192366">
    <property type="component" value="Unassembled WGS sequence"/>
</dbReference>
<keyword evidence="2" id="KW-1185">Reference proteome</keyword>
<gene>
    <name evidence="1" type="ORF">BST17_26820</name>
</gene>
<dbReference type="EMBL" id="MVHJ01000042">
    <property type="protein sequence ID" value="ORA01740.1"/>
    <property type="molecule type" value="Genomic_DNA"/>
</dbReference>
<dbReference type="STRING" id="564198.BST17_26820"/>
<dbReference type="OrthoDB" id="3552960at2"/>
<dbReference type="Gene3D" id="3.20.20.220">
    <property type="match status" value="1"/>
</dbReference>
<dbReference type="Pfam" id="PF19345">
    <property type="entry name" value="MTHFR_2"/>
    <property type="match status" value="1"/>
</dbReference>
<dbReference type="AlphaFoldDB" id="A0A1W9YPM3"/>
<sequence length="300" mass="32448">MPLHTIALELVPPNVERGAQYAVDEAAKVAALSAESGVRVGHIMIPGMIDEDDDRPVEMKPKMDVLEYWSLIQPGLPEARGLCTQVTSFLDESALRGRLTELNAANFDGIAFVGVPRTLSDGEGGGVAPTDALSTFASLVPNRGVILIPTRDGEQGRFTFKLDRGATYGMTQLLYSDAIVDFLTEFAATTDHRPEILLSFGFVPQMESKVGLINWLIQDPGNAAVAAEQDFVRRIAGLDPAAKRREMLDLYKRVIDGVGALGFPLSVHFEAAYGPSRPAFETFAAMLDYWTPESSSSNAG</sequence>
<name>A0A1W9YPM3_MYCBA</name>
<dbReference type="RefSeq" id="WP_083062051.1">
    <property type="nucleotide sequence ID" value="NZ_JACKVM010000002.1"/>
</dbReference>
<evidence type="ECO:0000313" key="2">
    <source>
        <dbReference type="Proteomes" id="UP000192366"/>
    </source>
</evidence>
<proteinExistence type="predicted"/>
<accession>A0A1W9YPM3</accession>
<dbReference type="InterPro" id="IPR049477">
    <property type="entry name" value="MTHFR"/>
</dbReference>
<evidence type="ECO:0000313" key="1">
    <source>
        <dbReference type="EMBL" id="ORA01740.1"/>
    </source>
</evidence>
<comment type="caution">
    <text evidence="1">The sequence shown here is derived from an EMBL/GenBank/DDBJ whole genome shotgun (WGS) entry which is preliminary data.</text>
</comment>
<organism evidence="1 2">
    <name type="scientific">Mycolicibacterium bacteremicum</name>
    <name type="common">Mycobacterium bacteremicum</name>
    <dbReference type="NCBI Taxonomy" id="564198"/>
    <lineage>
        <taxon>Bacteria</taxon>
        <taxon>Bacillati</taxon>
        <taxon>Actinomycetota</taxon>
        <taxon>Actinomycetes</taxon>
        <taxon>Mycobacteriales</taxon>
        <taxon>Mycobacteriaceae</taxon>
        <taxon>Mycolicibacterium</taxon>
    </lineage>
</organism>
<protein>
    <recommendedName>
        <fullName evidence="3">5,10-methylenetetrahydrofolate reductase</fullName>
    </recommendedName>
</protein>
<reference evidence="1 2" key="1">
    <citation type="submission" date="2017-02" db="EMBL/GenBank/DDBJ databases">
        <title>The new phylogeny of genus Mycobacterium.</title>
        <authorList>
            <person name="Tortoli E."/>
            <person name="Trovato A."/>
            <person name="Cirillo D.M."/>
        </authorList>
    </citation>
    <scope>NUCLEOTIDE SEQUENCE [LARGE SCALE GENOMIC DNA]</scope>
    <source>
        <strain evidence="1 2">DSM 45578</strain>
    </source>
</reference>